<organism evidence="2 4">
    <name type="scientific">Chryseobacterium kwangjuense</name>
    <dbReference type="NCBI Taxonomy" id="267125"/>
    <lineage>
        <taxon>Bacteria</taxon>
        <taxon>Pseudomonadati</taxon>
        <taxon>Bacteroidota</taxon>
        <taxon>Flavobacteriia</taxon>
        <taxon>Flavobacteriales</taxon>
        <taxon>Weeksellaceae</taxon>
        <taxon>Chryseobacterium group</taxon>
        <taxon>Chryseobacterium</taxon>
    </lineage>
</organism>
<keyword evidence="5" id="KW-1185">Reference proteome</keyword>
<feature type="signal peptide" evidence="1">
    <location>
        <begin position="1"/>
        <end position="20"/>
    </location>
</feature>
<accession>A0A135WKT9</accession>
<name>A0A135WKT9_9FLAO</name>
<dbReference type="Proteomes" id="UP000070513">
    <property type="component" value="Unassembled WGS sequence"/>
</dbReference>
<reference evidence="2 4" key="3">
    <citation type="journal article" date="2016" name="Genome Announc.">
        <title>Draft Genome Sequence of a Biocontrol Rhizobacterium, Chryseobacterium kwangjuense Strain KJ1R5, Isolated from Pepper (Capsicum annuum).</title>
        <authorList>
            <person name="Jeong J.J."/>
            <person name="Park H."/>
            <person name="Park B.H."/>
            <person name="Mannaa M."/>
            <person name="Sang M.K."/>
            <person name="Choi I.G."/>
            <person name="Kim K.D."/>
        </authorList>
    </citation>
    <scope>NUCLEOTIDE SEQUENCE [LARGE SCALE GENOMIC DNA]</scope>
    <source>
        <strain evidence="2 4">KJ1R5</strain>
    </source>
</reference>
<feature type="chain" id="PRO_5007467853" evidence="1">
    <location>
        <begin position="21"/>
        <end position="188"/>
    </location>
</feature>
<evidence type="ECO:0000313" key="2">
    <source>
        <dbReference type="EMBL" id="KXH85526.1"/>
    </source>
</evidence>
<evidence type="ECO:0000256" key="1">
    <source>
        <dbReference type="SAM" id="SignalP"/>
    </source>
</evidence>
<dbReference type="EMBL" id="LPUR01000001">
    <property type="protein sequence ID" value="KXH85526.1"/>
    <property type="molecule type" value="Genomic_DNA"/>
</dbReference>
<evidence type="ECO:0000313" key="4">
    <source>
        <dbReference type="Proteomes" id="UP000070513"/>
    </source>
</evidence>
<reference evidence="2" key="2">
    <citation type="submission" date="2015-12" db="EMBL/GenBank/DDBJ databases">
        <authorList>
            <person name="Shamseldin A."/>
            <person name="Moawad H."/>
            <person name="Abd El-Rahim W.M."/>
            <person name="Sadowsky M.J."/>
        </authorList>
    </citation>
    <scope>NUCLEOTIDE SEQUENCE</scope>
    <source>
        <strain evidence="2">KJ1R5</strain>
    </source>
</reference>
<dbReference type="OrthoDB" id="1251584at2"/>
<gene>
    <name evidence="3" type="ORF">ACKW6Q_05780</name>
    <name evidence="2" type="ORF">AU378_07210</name>
</gene>
<dbReference type="Proteomes" id="UP001634154">
    <property type="component" value="Unassembled WGS sequence"/>
</dbReference>
<reference evidence="4" key="1">
    <citation type="submission" date="2015-12" db="EMBL/GenBank/DDBJ databases">
        <title>Genome sequence of a biocontrol rhizobacterium Chryseobacterium kwangjuense strain KJ1R5 isolated from pepper (Capsicum annuum L.).</title>
        <authorList>
            <person name="Jeong J.-J."/>
            <person name="Park H."/>
            <person name="Mannaa M."/>
            <person name="Sang M.K."/>
            <person name="Choi I.-G."/>
            <person name="Kim K.D."/>
        </authorList>
    </citation>
    <scope>NUCLEOTIDE SEQUENCE [LARGE SCALE GENOMIC DNA]</scope>
    <source>
        <strain evidence="4">KJ1R5</strain>
    </source>
</reference>
<proteinExistence type="predicted"/>
<evidence type="ECO:0000313" key="5">
    <source>
        <dbReference type="Proteomes" id="UP001634154"/>
    </source>
</evidence>
<reference evidence="3 5" key="4">
    <citation type="submission" date="2024-12" db="EMBL/GenBank/DDBJ databases">
        <title>Draft genome sequence of Chryseobacterium kwangjuense AG447.</title>
        <authorList>
            <person name="Cheptsov V.S."/>
            <person name="Belov A."/>
            <person name="Zavarzina A.G."/>
        </authorList>
    </citation>
    <scope>NUCLEOTIDE SEQUENCE [LARGE SCALE GENOMIC DNA]</scope>
    <source>
        <strain evidence="3 5">AG447</strain>
    </source>
</reference>
<dbReference type="RefSeq" id="WP_062649448.1">
    <property type="nucleotide sequence ID" value="NZ_JBJXVJ010000001.1"/>
</dbReference>
<keyword evidence="1" id="KW-0732">Signal</keyword>
<evidence type="ECO:0000313" key="3">
    <source>
        <dbReference type="EMBL" id="MFN1216481.1"/>
    </source>
</evidence>
<protein>
    <submittedName>
        <fullName evidence="2">Uncharacterized protein</fullName>
    </submittedName>
</protein>
<dbReference type="AlphaFoldDB" id="A0A135WKT9"/>
<sequence length="188" mass="20598">MKKVLTLLGLAAFCFGYSQGGTLILNNYSQYDFSGFISANNLAGGCYPIVTTNIPDMVKVPANSHQGNGLELKYTNFRDQYNSSLYPITEWHISTSSAPGIKRQWNHASLLPSGVFSNNTKWSTTKFVMYYPGTTNLAPDDFYGTITIAGNSSCYNAPDYMTSTSGNNSAEIFTLVSGGTVFTYIQLY</sequence>
<comment type="caution">
    <text evidence="2">The sequence shown here is derived from an EMBL/GenBank/DDBJ whole genome shotgun (WGS) entry which is preliminary data.</text>
</comment>
<dbReference type="EMBL" id="JBJXVJ010000001">
    <property type="protein sequence ID" value="MFN1216481.1"/>
    <property type="molecule type" value="Genomic_DNA"/>
</dbReference>